<dbReference type="Proteomes" id="UP001519293">
    <property type="component" value="Unassembled WGS sequence"/>
</dbReference>
<dbReference type="RefSeq" id="WP_281064425.1">
    <property type="nucleotide sequence ID" value="NZ_JAGIKZ010000001.1"/>
</dbReference>
<gene>
    <name evidence="1" type="ORF">J2Z40_000331</name>
</gene>
<organism evidence="1 2">
    <name type="scientific">Cytobacillus eiseniae</name>
    <dbReference type="NCBI Taxonomy" id="762947"/>
    <lineage>
        <taxon>Bacteria</taxon>
        <taxon>Bacillati</taxon>
        <taxon>Bacillota</taxon>
        <taxon>Bacilli</taxon>
        <taxon>Bacillales</taxon>
        <taxon>Bacillaceae</taxon>
        <taxon>Cytobacillus</taxon>
    </lineage>
</organism>
<dbReference type="EMBL" id="JAGIKZ010000001">
    <property type="protein sequence ID" value="MBP2239778.1"/>
    <property type="molecule type" value="Genomic_DNA"/>
</dbReference>
<comment type="caution">
    <text evidence="1">The sequence shown here is derived from an EMBL/GenBank/DDBJ whole genome shotgun (WGS) entry which is preliminary data.</text>
</comment>
<proteinExistence type="predicted"/>
<accession>A0ABS4RA51</accession>
<evidence type="ECO:0000313" key="1">
    <source>
        <dbReference type="EMBL" id="MBP2239778.1"/>
    </source>
</evidence>
<name>A0ABS4RA51_9BACI</name>
<reference evidence="1 2" key="1">
    <citation type="submission" date="2021-03" db="EMBL/GenBank/DDBJ databases">
        <title>Genomic Encyclopedia of Type Strains, Phase IV (KMG-IV): sequencing the most valuable type-strain genomes for metagenomic binning, comparative biology and taxonomic classification.</title>
        <authorList>
            <person name="Goeker M."/>
        </authorList>
    </citation>
    <scope>NUCLEOTIDE SEQUENCE [LARGE SCALE GENOMIC DNA]</scope>
    <source>
        <strain evidence="1 2">DSM 26675</strain>
    </source>
</reference>
<protein>
    <recommendedName>
        <fullName evidence="3">DNA mismatch repair protein MutT</fullName>
    </recommendedName>
</protein>
<evidence type="ECO:0000313" key="2">
    <source>
        <dbReference type="Proteomes" id="UP001519293"/>
    </source>
</evidence>
<evidence type="ECO:0008006" key="3">
    <source>
        <dbReference type="Google" id="ProtNLM"/>
    </source>
</evidence>
<keyword evidence="2" id="KW-1185">Reference proteome</keyword>
<sequence length="44" mass="5120">MNKKESKRYTVVGTDIEEVKRLNRHSGLSYNQVKELIAKSINNK</sequence>